<evidence type="ECO:0000313" key="2">
    <source>
        <dbReference type="EMBL" id="KTB00359.1"/>
    </source>
</evidence>
<gene>
    <name evidence="2" type="ORF">AO440_004362</name>
</gene>
<comment type="caution">
    <text evidence="2">The sequence shown here is derived from an EMBL/GenBank/DDBJ whole genome shotgun (WGS) entry which is preliminary data.</text>
</comment>
<feature type="compositionally biased region" description="Polar residues" evidence="1">
    <location>
        <begin position="678"/>
        <end position="687"/>
    </location>
</feature>
<dbReference type="EMBL" id="LLZZ01000139">
    <property type="protein sequence ID" value="KTB00359.1"/>
    <property type="molecule type" value="Genomic_DNA"/>
</dbReference>
<feature type="compositionally biased region" description="Low complexity" evidence="1">
    <location>
        <begin position="473"/>
        <end position="490"/>
    </location>
</feature>
<sequence length="897" mass="100481">MLARSAASLSTTAATTQSNMSVTSQFMDANDCKFIVYKASQIRLTEMKRLLGVLVPNLKKRSSQNKNIVPLVTYMLPLLAGPVFNVNAALKEKYNQIVQGQEPTKDNKDYDVTPRDWLTYVMDSNTQNQPLEGCELVEFKKELYDKDKQWLTVTRLLKLIDEVISTYNNKFKSANLLKKTYSKSIEDLTKPSELSLCLDLAVLITDYERDTSEASFRKLQWQVIEKFLATLHSKVEPTLKTYYKSLLAYQSGKLMLYKLPFPEWTIHRMFAFTVRMISLMKLFGCELRVLYYPNRKYLNDLKTKLVCENVYKYDLLITQIEKLCADPLYQIKESKEMMQFFQKYPYSLPKSLPQKTHEFFIKKVISTCINHWNNNTKLVEDWVEMWKFCDKNNSAKEKIESSNEEQLIKMYDERYTVDKLVYLEHEEERAKLSNKKSIGIVVKSSSSSSPNKLLRKLSPISGMAKPKVRSTKSPASSSSSNSNSNSALSSGMATPKERSRRSSVDRGLPKGGRLPGLTKTNTNERLVAPLIHISETSSVSNSGSSSINASPLGSRRGSIKDESAARKMVINRTVERTRSKIGNRPRSASLQSNESAALNSVGIVGSPLSNNRLPKPVSNQSQLRSNSLESNSALNRKMVQDTFKHLMANNPKPSNLSHSPTSSPMRPSSPIPSRSNSNKVSSTNNGAILSPEPKGKSKANNSNDKIKTNGVTSINIDNSDNEIVLKPLPHESKDTTTGPVRPVDESVNNSSEGTPAGSESTPESMKSAVGIEGLDKENLNVESGNMESGEPSKKVRFIGVPPMTEAENPKPTRKGWYKKPAVLHYPPVPQQVTMFRDRLRQEGMVFRTSLRDTVAATSNEVGKKGGMMLSLAIDNPPVKEISSHSRFASKLREKLTR</sequence>
<evidence type="ECO:0000256" key="1">
    <source>
        <dbReference type="SAM" id="MobiDB-lite"/>
    </source>
</evidence>
<dbReference type="VEuPathDB" id="FungiDB:GWK60_M11737"/>
<feature type="compositionally biased region" description="Low complexity" evidence="1">
    <location>
        <begin position="657"/>
        <end position="677"/>
    </location>
</feature>
<dbReference type="GO" id="GO:0019888">
    <property type="term" value="F:protein phosphatase regulator activity"/>
    <property type="evidence" value="ECO:0007669"/>
    <property type="project" value="InterPro"/>
</dbReference>
<dbReference type="VEuPathDB" id="FungiDB:CAGL0M11792g"/>
<dbReference type="VEuPathDB" id="FungiDB:GVI51_M11759"/>
<dbReference type="AlphaFoldDB" id="A0A0W0CL78"/>
<feature type="compositionally biased region" description="Polar residues" evidence="1">
    <location>
        <begin position="698"/>
        <end position="718"/>
    </location>
</feature>
<feature type="region of interest" description="Disordered" evidence="1">
    <location>
        <begin position="647"/>
        <end position="766"/>
    </location>
</feature>
<dbReference type="InterPro" id="IPR026241">
    <property type="entry name" value="GIP4"/>
</dbReference>
<reference evidence="2 3" key="1">
    <citation type="submission" date="2015-10" db="EMBL/GenBank/DDBJ databases">
        <title>Draft genomes sequences of Candida glabrata isolates 1A, 1B, 2A, 2B, 3A and 3B.</title>
        <authorList>
            <person name="Haavelsrud O.E."/>
            <person name="Gaustad P."/>
        </authorList>
    </citation>
    <scope>NUCLEOTIDE SEQUENCE [LARGE SCALE GENOMIC DNA]</scope>
    <source>
        <strain evidence="2">910700640</strain>
    </source>
</reference>
<dbReference type="PRINTS" id="PR02082">
    <property type="entry name" value="GLC7IP4"/>
</dbReference>
<feature type="region of interest" description="Disordered" evidence="1">
    <location>
        <begin position="537"/>
        <end position="562"/>
    </location>
</feature>
<feature type="region of interest" description="Disordered" evidence="1">
    <location>
        <begin position="607"/>
        <end position="632"/>
    </location>
</feature>
<feature type="region of interest" description="Disordered" evidence="1">
    <location>
        <begin position="444"/>
        <end position="523"/>
    </location>
</feature>
<feature type="compositionally biased region" description="Low complexity" evidence="1">
    <location>
        <begin position="537"/>
        <end position="554"/>
    </location>
</feature>
<name>A0A0W0CL78_CANGB</name>
<feature type="compositionally biased region" description="Polar residues" evidence="1">
    <location>
        <begin position="746"/>
        <end position="764"/>
    </location>
</feature>
<feature type="compositionally biased region" description="Basic and acidic residues" evidence="1">
    <location>
        <begin position="495"/>
        <end position="508"/>
    </location>
</feature>
<organism evidence="2 3">
    <name type="scientific">Candida glabrata</name>
    <name type="common">Yeast</name>
    <name type="synonym">Torulopsis glabrata</name>
    <dbReference type="NCBI Taxonomy" id="5478"/>
    <lineage>
        <taxon>Eukaryota</taxon>
        <taxon>Fungi</taxon>
        <taxon>Dikarya</taxon>
        <taxon>Ascomycota</taxon>
        <taxon>Saccharomycotina</taxon>
        <taxon>Saccharomycetes</taxon>
        <taxon>Saccharomycetales</taxon>
        <taxon>Saccharomycetaceae</taxon>
        <taxon>Nakaseomyces</taxon>
    </lineage>
</organism>
<accession>A0A0W0CL78</accession>
<dbReference type="GO" id="GO:0005737">
    <property type="term" value="C:cytoplasm"/>
    <property type="evidence" value="ECO:0007669"/>
    <property type="project" value="InterPro"/>
</dbReference>
<protein>
    <submittedName>
        <fullName evidence="2">GLC7-interacting protein 4</fullName>
    </submittedName>
</protein>
<dbReference type="VEuPathDB" id="FungiDB:B1J91_M11792g"/>
<evidence type="ECO:0000313" key="3">
    <source>
        <dbReference type="Proteomes" id="UP000054886"/>
    </source>
</evidence>
<proteinExistence type="predicted"/>
<feature type="compositionally biased region" description="Low complexity" evidence="1">
    <location>
        <begin position="444"/>
        <end position="459"/>
    </location>
</feature>
<dbReference type="Proteomes" id="UP000054886">
    <property type="component" value="Unassembled WGS sequence"/>
</dbReference>
<dbReference type="GO" id="GO:0008157">
    <property type="term" value="F:protein phosphatase 1 binding"/>
    <property type="evidence" value="ECO:0007669"/>
    <property type="project" value="InterPro"/>
</dbReference>